<proteinExistence type="predicted"/>
<keyword evidence="2" id="KW-0732">Signal</keyword>
<dbReference type="GeneID" id="6194402"/>
<dbReference type="InterPro" id="IPR005197">
    <property type="entry name" value="Glyco_hydro_71"/>
</dbReference>
<dbReference type="CAZy" id="CBM24">
    <property type="family name" value="Carbohydrate-Binding Module Family 24"/>
</dbReference>
<dbReference type="PANTHER" id="PTHR43173">
    <property type="entry name" value="ABC1 FAMILY PROTEIN"/>
    <property type="match status" value="1"/>
</dbReference>
<dbReference type="AlphaFoldDB" id="B2B3W2"/>
<dbReference type="GO" id="GO:0051118">
    <property type="term" value="F:glucan endo-1,3-alpha-glucosidase activity"/>
    <property type="evidence" value="ECO:0007669"/>
    <property type="project" value="InterPro"/>
</dbReference>
<dbReference type="EMBL" id="CU638744">
    <property type="protein sequence ID" value="CAP71798.1"/>
    <property type="molecule type" value="Genomic_DNA"/>
</dbReference>
<keyword evidence="4" id="KW-0378">Hydrolase</keyword>
<dbReference type="Pfam" id="PF03659">
    <property type="entry name" value="Glyco_hydro_71"/>
    <property type="match status" value="2"/>
</dbReference>
<reference evidence="5" key="3">
    <citation type="journal article" date="2014" name="Genetics">
        <title>Maintaining two mating types: Structure of the mating type locus and its role in heterokaryosis in Podospora anserina.</title>
        <authorList>
            <person name="Grognet P."/>
            <person name="Bidard F."/>
            <person name="Kuchly C."/>
            <person name="Tong L.C.H."/>
            <person name="Coppin E."/>
            <person name="Benkhali J.A."/>
            <person name="Couloux A."/>
            <person name="Wincker P."/>
            <person name="Debuchy R."/>
            <person name="Silar P."/>
        </authorList>
    </citation>
    <scope>GENOME REANNOTATION</scope>
    <source>
        <strain evidence="5">S / ATCC MYA-4624 / DSM 980 / FGSC 10383</strain>
    </source>
</reference>
<feature type="region of interest" description="Disordered" evidence="1">
    <location>
        <begin position="776"/>
        <end position="802"/>
    </location>
</feature>
<feature type="compositionally biased region" description="Pro residues" evidence="1">
    <location>
        <begin position="776"/>
        <end position="785"/>
    </location>
</feature>
<protein>
    <submittedName>
        <fullName evidence="4">Glycoside Hydrolase Family 71</fullName>
    </submittedName>
    <submittedName>
        <fullName evidence="3">Podospora anserina S mat+ genomic DNA chromosome 6, supercontig 2</fullName>
    </submittedName>
</protein>
<dbReference type="RefSeq" id="XP_001910662.1">
    <property type="nucleotide sequence ID" value="XM_001910627.1"/>
</dbReference>
<dbReference type="KEGG" id="pan:PODANSg7701"/>
<feature type="signal peptide" evidence="2">
    <location>
        <begin position="1"/>
        <end position="21"/>
    </location>
</feature>
<accession>B2B3W2</accession>
<feature type="compositionally biased region" description="Gly residues" evidence="1">
    <location>
        <begin position="786"/>
        <end position="796"/>
    </location>
</feature>
<gene>
    <name evidence="3" type="ORF">PODANS_6_7460</name>
</gene>
<dbReference type="HOGENOM" id="CLU_291194_0_0_1"/>
<name>B2B3W2_PODAN</name>
<evidence type="ECO:0000256" key="2">
    <source>
        <dbReference type="SAM" id="SignalP"/>
    </source>
</evidence>
<feature type="chain" id="PRO_5007639246" evidence="2">
    <location>
        <begin position="22"/>
        <end position="1049"/>
    </location>
</feature>
<evidence type="ECO:0000313" key="3">
    <source>
        <dbReference type="EMBL" id="CAP71798.1"/>
    </source>
</evidence>
<keyword evidence="5" id="KW-1185">Reference proteome</keyword>
<dbReference type="CAZy" id="GH71">
    <property type="family name" value="Glycoside Hydrolase Family 71"/>
</dbReference>
<dbReference type="VEuPathDB" id="FungiDB:PODANS_6_7460"/>
<dbReference type="Gene3D" id="3.20.20.80">
    <property type="entry name" value="Glycosidases"/>
    <property type="match status" value="1"/>
</dbReference>
<dbReference type="CDD" id="cd11577">
    <property type="entry name" value="GH71"/>
    <property type="match status" value="1"/>
</dbReference>
<dbReference type="InterPro" id="IPR051130">
    <property type="entry name" value="Mito_struct-func_regulator"/>
</dbReference>
<reference evidence="3" key="2">
    <citation type="submission" date="2008-07" db="EMBL/GenBank/DDBJ databases">
        <authorList>
            <person name="Genoscope - CEA"/>
        </authorList>
    </citation>
    <scope>NUCLEOTIDE SEQUENCE</scope>
    <source>
        <strain evidence="3">S mat+</strain>
    </source>
</reference>
<organism evidence="3">
    <name type="scientific">Podospora anserina (strain S / ATCC MYA-4624 / DSM 980 / FGSC 10383)</name>
    <name type="common">Pleurage anserina</name>
    <dbReference type="NCBI Taxonomy" id="515849"/>
    <lineage>
        <taxon>Eukaryota</taxon>
        <taxon>Fungi</taxon>
        <taxon>Dikarya</taxon>
        <taxon>Ascomycota</taxon>
        <taxon>Pezizomycotina</taxon>
        <taxon>Sordariomycetes</taxon>
        <taxon>Sordariomycetidae</taxon>
        <taxon>Sordariales</taxon>
        <taxon>Podosporaceae</taxon>
        <taxon>Podospora</taxon>
        <taxon>Podospora anserina</taxon>
    </lineage>
</organism>
<reference evidence="4" key="4">
    <citation type="submission" date="2015-04" db="EMBL/GenBank/DDBJ databases">
        <title>Maintaining two mating types: Structure of the mating type locus and its role in heterokaryosis in Podospora anserina.</title>
        <authorList>
            <person name="Grognet P."/>
            <person name="Bidard F."/>
            <person name="Kuchly C."/>
            <person name="Chan Ho Tong L."/>
            <person name="Coppin E."/>
            <person name="Ait Benkhali J."/>
            <person name="Couloux A."/>
            <person name="Wincker P."/>
            <person name="Debuchy R."/>
            <person name="Silar P."/>
        </authorList>
    </citation>
    <scope>NUCLEOTIDE SEQUENCE</scope>
</reference>
<evidence type="ECO:0000313" key="5">
    <source>
        <dbReference type="Proteomes" id="UP000001197"/>
    </source>
</evidence>
<dbReference type="PANTHER" id="PTHR43173:SF33">
    <property type="entry name" value="ASCUS WALL ENDO-1,3-ALPHA-GLUCANASE-RELATED"/>
    <property type="match status" value="1"/>
</dbReference>
<dbReference type="eggNOG" id="ENOG502RZ85">
    <property type="taxonomic scope" value="Eukaryota"/>
</dbReference>
<dbReference type="EMBL" id="FO904941">
    <property type="protein sequence ID" value="CDP31189.1"/>
    <property type="molecule type" value="Genomic_DNA"/>
</dbReference>
<evidence type="ECO:0000313" key="4">
    <source>
        <dbReference type="EMBL" id="CDP31189.1"/>
    </source>
</evidence>
<sequence length="1049" mass="113365">MRIPSLMLPLALTVLAKAVFAHFMVSNADNYTVQDWEYDIQLAKDAHIDAFALNMAYNEGTDSVSIARAFDAAENKDFKLFFSFDYAGRVPWPRVAVMSTLQAYKEWSAHYRYNGQPFASTFEGPERAKDWIDIKEVTGCFFVPDWSSVGAKAAMSLAGGVADGLFSWAAWPWGPQNMDTYVDASYLQYLNGKPYMMPVSPWFYTNLPQWKKNWMWRGDNLWFDRWQEVMYVQPEWVQIISWNDYGKSLSLSGRTWPVTLVEDGRKGLTRLSTGESHYIAPIRKNALAAMRSVPFDYVSNMPHDGWRAFLPHVSDMYRYNITLFDKEGVTFWYRPHPRAACGSGGTTGNTASQLELEFPAAEVAADAVFYTAQLASKGATVTVSIGDGESDLYHGNASFNGRTGPVQITLSGKPRQLERLGWQRHVVCIRGTGANDFAELCAFSCSYGYCPIGACVCLAMGLCSFNCNLGKIGDKGCPSNICGTSEAPLAIPTVSPFLPFTCTGGRGSAGWEGLCSYACNFGFCPTNICTCTQTGALNVPSPKIRDTVGSSLHPNVNDWSLCDFACPRGYYPTPLVGCSPPCNLILPPYTLRTPTTITCQPLTTTFVGRWASNSAPVTMVTTITFPAITTTRIPVFNINITQAAVDKVVFTVTPSIFCIEPITVGPPPGITVPTWSSSLITYSITSTPTPSTIPWPPITTTHKTKVSFTSTSSVMPTCQSGCGDECTRNCNDCGVGECSCMDCCKNCGRDNHDGGGSIGGGELGCIGWKCAPNSVPPPGPPPPPGGNGGGEGGGGDDNPSCTSRSAVVHTTVHCRLYSTSTKLTMETACTSTESSTTSGCMKPARMTTYTSSNCPRRAAYTPPWSDYTGALPTPGGPGWNVYTWVQSTASRKVTFQATQIFSPVIRIGSRLTLVVYGTGWVTMTPSGPGMPRLRFAKRDSKGVNYDFRVEWVAGCVTTVKRQSFGFPLGMSQSLITAYLLVRENYTKCNNGGAGGTCQAGCLLYTFAGARGGSPGFRLAAEPLASVAGNQSHYVVGENGGIVIDDPNKS</sequence>
<dbReference type="Proteomes" id="UP000001197">
    <property type="component" value="Chromosome 6"/>
</dbReference>
<reference evidence="3 5" key="1">
    <citation type="journal article" date="2008" name="Genome Biol.">
        <title>The genome sequence of the model ascomycete fungus Podospora anserina.</title>
        <authorList>
            <person name="Espagne E."/>
            <person name="Lespinet O."/>
            <person name="Malagnac F."/>
            <person name="Da Silva C."/>
            <person name="Jaillon O."/>
            <person name="Porcel B.M."/>
            <person name="Couloux A."/>
            <person name="Aury J.-M."/>
            <person name="Segurens B."/>
            <person name="Poulain J."/>
            <person name="Anthouard V."/>
            <person name="Grossetete S."/>
            <person name="Khalili H."/>
            <person name="Coppin E."/>
            <person name="Dequard-Chablat M."/>
            <person name="Picard M."/>
            <person name="Contamine V."/>
            <person name="Arnaise S."/>
            <person name="Bourdais A."/>
            <person name="Berteaux-Lecellier V."/>
            <person name="Gautheret D."/>
            <person name="de Vries R.P."/>
            <person name="Battaglia E."/>
            <person name="Coutinho P.M."/>
            <person name="Danchin E.G.J."/>
            <person name="Henrissat B."/>
            <person name="El Khoury R."/>
            <person name="Sainsard-Chanet A."/>
            <person name="Boivin A."/>
            <person name="Pinan-Lucarre B."/>
            <person name="Sellem C.H."/>
            <person name="Debuchy R."/>
            <person name="Wincker P."/>
            <person name="Weissenbach J."/>
            <person name="Silar P."/>
        </authorList>
    </citation>
    <scope>NUCLEOTIDE SEQUENCE [LARGE SCALE GENOMIC DNA]</scope>
    <source>
        <strain evidence="5">S / ATCC MYA-4624 / DSM 980 / FGSC 10383</strain>
        <strain evidence="3">S mat+</strain>
    </source>
</reference>
<evidence type="ECO:0000256" key="1">
    <source>
        <dbReference type="SAM" id="MobiDB-lite"/>
    </source>
</evidence>
<dbReference type="OrthoDB" id="1046782at2759"/>